<dbReference type="eggNOG" id="KOG4601">
    <property type="taxonomic scope" value="Eukaryota"/>
</dbReference>
<reference evidence="8 9" key="1">
    <citation type="journal article" date="2007" name="Nature">
        <title>Evolution of genes and genomes on the Drosophila phylogeny.</title>
        <authorList>
            <consortium name="Drosophila 12 Genomes Consortium"/>
            <person name="Clark A.G."/>
            <person name="Eisen M.B."/>
            <person name="Smith D.R."/>
            <person name="Bergman C.M."/>
            <person name="Oliver B."/>
            <person name="Markow T.A."/>
            <person name="Kaufman T.C."/>
            <person name="Kellis M."/>
            <person name="Gelbart W."/>
            <person name="Iyer V.N."/>
            <person name="Pollard D.A."/>
            <person name="Sackton T.B."/>
            <person name="Larracuente A.M."/>
            <person name="Singh N.D."/>
            <person name="Abad J.P."/>
            <person name="Abt D.N."/>
            <person name="Adryan B."/>
            <person name="Aguade M."/>
            <person name="Akashi H."/>
            <person name="Anderson W.W."/>
            <person name="Aquadro C.F."/>
            <person name="Ardell D.H."/>
            <person name="Arguello R."/>
            <person name="Artieri C.G."/>
            <person name="Barbash D.A."/>
            <person name="Barker D."/>
            <person name="Barsanti P."/>
            <person name="Batterham P."/>
            <person name="Batzoglou S."/>
            <person name="Begun D."/>
            <person name="Bhutkar A."/>
            <person name="Blanco E."/>
            <person name="Bosak S.A."/>
            <person name="Bradley R.K."/>
            <person name="Brand A.D."/>
            <person name="Brent M.R."/>
            <person name="Brooks A.N."/>
            <person name="Brown R.H."/>
            <person name="Butlin R.K."/>
            <person name="Caggese C."/>
            <person name="Calvi B.R."/>
            <person name="Bernardo de Carvalho A."/>
            <person name="Caspi A."/>
            <person name="Castrezana S."/>
            <person name="Celniker S.E."/>
            <person name="Chang J.L."/>
            <person name="Chapple C."/>
            <person name="Chatterji S."/>
            <person name="Chinwalla A."/>
            <person name="Civetta A."/>
            <person name="Clifton S.W."/>
            <person name="Comeron J.M."/>
            <person name="Costello J.C."/>
            <person name="Coyne J.A."/>
            <person name="Daub J."/>
            <person name="David R.G."/>
            <person name="Delcher A.L."/>
            <person name="Delehaunty K."/>
            <person name="Do C.B."/>
            <person name="Ebling H."/>
            <person name="Edwards K."/>
            <person name="Eickbush T."/>
            <person name="Evans J.D."/>
            <person name="Filipski A."/>
            <person name="Findeiss S."/>
            <person name="Freyhult E."/>
            <person name="Fulton L."/>
            <person name="Fulton R."/>
            <person name="Garcia A.C."/>
            <person name="Gardiner A."/>
            <person name="Garfield D.A."/>
            <person name="Garvin B.E."/>
            <person name="Gibson G."/>
            <person name="Gilbert D."/>
            <person name="Gnerre S."/>
            <person name="Godfrey J."/>
            <person name="Good R."/>
            <person name="Gotea V."/>
            <person name="Gravely B."/>
            <person name="Greenberg A.J."/>
            <person name="Griffiths-Jones S."/>
            <person name="Gross S."/>
            <person name="Guigo R."/>
            <person name="Gustafson E.A."/>
            <person name="Haerty W."/>
            <person name="Hahn M.W."/>
            <person name="Halligan D.L."/>
            <person name="Halpern A.L."/>
            <person name="Halter G.M."/>
            <person name="Han M.V."/>
            <person name="Heger A."/>
            <person name="Hillier L."/>
            <person name="Hinrichs A.S."/>
            <person name="Holmes I."/>
            <person name="Hoskins R.A."/>
            <person name="Hubisz M.J."/>
            <person name="Hultmark D."/>
            <person name="Huntley M.A."/>
            <person name="Jaffe D.B."/>
            <person name="Jagadeeshan S."/>
            <person name="Jeck W.R."/>
            <person name="Johnson J."/>
            <person name="Jones C.D."/>
            <person name="Jordan W.C."/>
            <person name="Karpen G.H."/>
            <person name="Kataoka E."/>
            <person name="Keightley P.D."/>
            <person name="Kheradpour P."/>
            <person name="Kirkness E.F."/>
            <person name="Koerich L.B."/>
            <person name="Kristiansen K."/>
            <person name="Kudrna D."/>
            <person name="Kulathinal R.J."/>
            <person name="Kumar S."/>
            <person name="Kwok R."/>
            <person name="Lander E."/>
            <person name="Langley C.H."/>
            <person name="Lapoint R."/>
            <person name="Lazzaro B.P."/>
            <person name="Lee S.J."/>
            <person name="Levesque L."/>
            <person name="Li R."/>
            <person name="Lin C.F."/>
            <person name="Lin M.F."/>
            <person name="Lindblad-Toh K."/>
            <person name="Llopart A."/>
            <person name="Long M."/>
            <person name="Low L."/>
            <person name="Lozovsky E."/>
            <person name="Lu J."/>
            <person name="Luo M."/>
            <person name="Machado C.A."/>
            <person name="Makalowski W."/>
            <person name="Marzo M."/>
            <person name="Matsuda M."/>
            <person name="Matzkin L."/>
            <person name="McAllister B."/>
            <person name="McBride C.S."/>
            <person name="McKernan B."/>
            <person name="McKernan K."/>
            <person name="Mendez-Lago M."/>
            <person name="Minx P."/>
            <person name="Mollenhauer M.U."/>
            <person name="Montooth K."/>
            <person name="Mount S.M."/>
            <person name="Mu X."/>
            <person name="Myers E."/>
            <person name="Negre B."/>
            <person name="Newfeld S."/>
            <person name="Nielsen R."/>
            <person name="Noor M.A."/>
            <person name="O'Grady P."/>
            <person name="Pachter L."/>
            <person name="Papaceit M."/>
            <person name="Parisi M.J."/>
            <person name="Parisi M."/>
            <person name="Parts L."/>
            <person name="Pedersen J.S."/>
            <person name="Pesole G."/>
            <person name="Phillippy A.M."/>
            <person name="Ponting C.P."/>
            <person name="Pop M."/>
            <person name="Porcelli D."/>
            <person name="Powell J.R."/>
            <person name="Prohaska S."/>
            <person name="Pruitt K."/>
            <person name="Puig M."/>
            <person name="Quesneville H."/>
            <person name="Ram K.R."/>
            <person name="Rand D."/>
            <person name="Rasmussen M.D."/>
            <person name="Reed L.K."/>
            <person name="Reenan R."/>
            <person name="Reily A."/>
            <person name="Remington K.A."/>
            <person name="Rieger T.T."/>
            <person name="Ritchie M.G."/>
            <person name="Robin C."/>
            <person name="Rogers Y.H."/>
            <person name="Rohde C."/>
            <person name="Rozas J."/>
            <person name="Rubenfield M.J."/>
            <person name="Ruiz A."/>
            <person name="Russo S."/>
            <person name="Salzberg S.L."/>
            <person name="Sanchez-Gracia A."/>
            <person name="Saranga D.J."/>
            <person name="Sato H."/>
            <person name="Schaeffer S.W."/>
            <person name="Schatz M.C."/>
            <person name="Schlenke T."/>
            <person name="Schwartz R."/>
            <person name="Segarra C."/>
            <person name="Singh R.S."/>
            <person name="Sirot L."/>
            <person name="Sirota M."/>
            <person name="Sisneros N.B."/>
            <person name="Smith C.D."/>
            <person name="Smith T.F."/>
            <person name="Spieth J."/>
            <person name="Stage D.E."/>
            <person name="Stark A."/>
            <person name="Stephan W."/>
            <person name="Strausberg R.L."/>
            <person name="Strempel S."/>
            <person name="Sturgill D."/>
            <person name="Sutton G."/>
            <person name="Sutton G.G."/>
            <person name="Tao W."/>
            <person name="Teichmann S."/>
            <person name="Tobari Y.N."/>
            <person name="Tomimura Y."/>
            <person name="Tsolas J.M."/>
            <person name="Valente V.L."/>
            <person name="Venter E."/>
            <person name="Venter J.C."/>
            <person name="Vicario S."/>
            <person name="Vieira F.G."/>
            <person name="Vilella A.J."/>
            <person name="Villasante A."/>
            <person name="Walenz B."/>
            <person name="Wang J."/>
            <person name="Wasserman M."/>
            <person name="Watts T."/>
            <person name="Wilson D."/>
            <person name="Wilson R.K."/>
            <person name="Wing R.A."/>
            <person name="Wolfner M.F."/>
            <person name="Wong A."/>
            <person name="Wong G.K."/>
            <person name="Wu C.I."/>
            <person name="Wu G."/>
            <person name="Yamamoto D."/>
            <person name="Yang H.P."/>
            <person name="Yang S.P."/>
            <person name="Yorke J.A."/>
            <person name="Yoshida K."/>
            <person name="Zdobnov E."/>
            <person name="Zhang P."/>
            <person name="Zhang Y."/>
            <person name="Zimin A.V."/>
            <person name="Baldwin J."/>
            <person name="Abdouelleil A."/>
            <person name="Abdulkadir J."/>
            <person name="Abebe A."/>
            <person name="Abera B."/>
            <person name="Abreu J."/>
            <person name="Acer S.C."/>
            <person name="Aftuck L."/>
            <person name="Alexander A."/>
            <person name="An P."/>
            <person name="Anderson E."/>
            <person name="Anderson S."/>
            <person name="Arachi H."/>
            <person name="Azer M."/>
            <person name="Bachantsang P."/>
            <person name="Barry A."/>
            <person name="Bayul T."/>
            <person name="Berlin A."/>
            <person name="Bessette D."/>
            <person name="Bloom T."/>
            <person name="Blye J."/>
            <person name="Boguslavskiy L."/>
            <person name="Bonnet C."/>
            <person name="Boukhgalter B."/>
            <person name="Bourzgui I."/>
            <person name="Brown A."/>
            <person name="Cahill P."/>
            <person name="Channer S."/>
            <person name="Cheshatsang Y."/>
            <person name="Chuda L."/>
            <person name="Citroen M."/>
            <person name="Collymore A."/>
            <person name="Cooke P."/>
            <person name="Costello M."/>
            <person name="D'Aco K."/>
            <person name="Daza R."/>
            <person name="De Haan G."/>
            <person name="DeGray S."/>
            <person name="DeMaso C."/>
            <person name="Dhargay N."/>
            <person name="Dooley K."/>
            <person name="Dooley E."/>
            <person name="Doricent M."/>
            <person name="Dorje P."/>
            <person name="Dorjee K."/>
            <person name="Dupes A."/>
            <person name="Elong R."/>
            <person name="Falk J."/>
            <person name="Farina A."/>
            <person name="Faro S."/>
            <person name="Ferguson D."/>
            <person name="Fisher S."/>
            <person name="Foley C.D."/>
            <person name="Franke A."/>
            <person name="Friedrich D."/>
            <person name="Gadbois L."/>
            <person name="Gearin G."/>
            <person name="Gearin C.R."/>
            <person name="Giannoukos G."/>
            <person name="Goode T."/>
            <person name="Graham J."/>
            <person name="Grandbois E."/>
            <person name="Grewal S."/>
            <person name="Gyaltsen K."/>
            <person name="Hafez N."/>
            <person name="Hagos B."/>
            <person name="Hall J."/>
            <person name="Henson C."/>
            <person name="Hollinger A."/>
            <person name="Honan T."/>
            <person name="Huard M.D."/>
            <person name="Hughes L."/>
            <person name="Hurhula B."/>
            <person name="Husby M.E."/>
            <person name="Kamat A."/>
            <person name="Kanga B."/>
            <person name="Kashin S."/>
            <person name="Khazanovich D."/>
            <person name="Kisner P."/>
            <person name="Lance K."/>
            <person name="Lara M."/>
            <person name="Lee W."/>
            <person name="Lennon N."/>
            <person name="Letendre F."/>
            <person name="LeVine R."/>
            <person name="Lipovsky A."/>
            <person name="Liu X."/>
            <person name="Liu J."/>
            <person name="Liu S."/>
            <person name="Lokyitsang T."/>
            <person name="Lokyitsang Y."/>
            <person name="Lubonja R."/>
            <person name="Lui A."/>
            <person name="MacDonald P."/>
            <person name="Magnisalis V."/>
            <person name="Maru K."/>
            <person name="Matthews C."/>
            <person name="McCusker W."/>
            <person name="McDonough S."/>
            <person name="Mehta T."/>
            <person name="Meldrim J."/>
            <person name="Meneus L."/>
            <person name="Mihai O."/>
            <person name="Mihalev A."/>
            <person name="Mihova T."/>
            <person name="Mittelman R."/>
            <person name="Mlenga V."/>
            <person name="Montmayeur A."/>
            <person name="Mulrain L."/>
            <person name="Navidi A."/>
            <person name="Naylor J."/>
            <person name="Negash T."/>
            <person name="Nguyen T."/>
            <person name="Nguyen N."/>
            <person name="Nicol R."/>
            <person name="Norbu C."/>
            <person name="Norbu N."/>
            <person name="Novod N."/>
            <person name="O'Neill B."/>
            <person name="Osman S."/>
            <person name="Markiewicz E."/>
            <person name="Oyono O.L."/>
            <person name="Patti C."/>
            <person name="Phunkhang P."/>
            <person name="Pierre F."/>
            <person name="Priest M."/>
            <person name="Raghuraman S."/>
            <person name="Rege F."/>
            <person name="Reyes R."/>
            <person name="Rise C."/>
            <person name="Rogov P."/>
            <person name="Ross K."/>
            <person name="Ryan E."/>
            <person name="Settipalli S."/>
            <person name="Shea T."/>
            <person name="Sherpa N."/>
            <person name="Shi L."/>
            <person name="Shih D."/>
            <person name="Sparrow T."/>
            <person name="Spaulding J."/>
            <person name="Stalker J."/>
            <person name="Stange-Thomann N."/>
            <person name="Stavropoulos S."/>
            <person name="Stone C."/>
            <person name="Strader C."/>
            <person name="Tesfaye S."/>
            <person name="Thomson T."/>
            <person name="Thoulutsang Y."/>
            <person name="Thoulutsang D."/>
            <person name="Topham K."/>
            <person name="Topping I."/>
            <person name="Tsamla T."/>
            <person name="Vassiliev H."/>
            <person name="Vo A."/>
            <person name="Wangchuk T."/>
            <person name="Wangdi T."/>
            <person name="Weiand M."/>
            <person name="Wilkinson J."/>
            <person name="Wilson A."/>
            <person name="Yadav S."/>
            <person name="Young G."/>
            <person name="Yu Q."/>
            <person name="Zembek L."/>
            <person name="Zhong D."/>
            <person name="Zimmer A."/>
            <person name="Zwirko Z."/>
            <person name="Jaffe D.B."/>
            <person name="Alvarez P."/>
            <person name="Brockman W."/>
            <person name="Butler J."/>
            <person name="Chin C."/>
            <person name="Gnerre S."/>
            <person name="Grabherr M."/>
            <person name="Kleber M."/>
            <person name="Mauceli E."/>
            <person name="MacCallum I."/>
        </authorList>
    </citation>
    <scope>NUCLEOTIDE SEQUENCE [LARGE SCALE GENOMIC DNA]</scope>
    <source>
        <strain evidence="9">Tucson 15287-2541.00</strain>
    </source>
</reference>
<dbReference type="InterPro" id="IPR038746">
    <property type="entry name" value="Atat"/>
</dbReference>
<evidence type="ECO:0000256" key="6">
    <source>
        <dbReference type="SAM" id="MobiDB-lite"/>
    </source>
</evidence>
<dbReference type="FunCoup" id="B4IYA7">
    <property type="interactions" value="27"/>
</dbReference>
<dbReference type="Pfam" id="PF05301">
    <property type="entry name" value="Acetyltransf_16"/>
    <property type="match status" value="1"/>
</dbReference>
<dbReference type="AlphaFoldDB" id="B4IYA7"/>
<dbReference type="PANTHER" id="PTHR12327">
    <property type="entry name" value="ALPHA-TUBULIN N-ACETYLTRANSFERASE 1"/>
    <property type="match status" value="1"/>
</dbReference>
<dbReference type="STRING" id="7222.B4IYA7"/>
<keyword evidence="1 5" id="KW-0808">Transferase</keyword>
<dbReference type="OrthoDB" id="447510at2759"/>
<evidence type="ECO:0000256" key="4">
    <source>
        <dbReference type="ARBA" id="ARBA00066570"/>
    </source>
</evidence>
<evidence type="ECO:0000256" key="1">
    <source>
        <dbReference type="ARBA" id="ARBA00022679"/>
    </source>
</evidence>
<dbReference type="OMA" id="TCSMAES"/>
<dbReference type="InterPro" id="IPR007965">
    <property type="entry name" value="GNAT_ATAT"/>
</dbReference>
<keyword evidence="2 5" id="KW-0012">Acyltransferase</keyword>
<proteinExistence type="inferred from homology"/>
<dbReference type="Gene3D" id="3.40.630.30">
    <property type="match status" value="1"/>
</dbReference>
<dbReference type="PhylomeDB" id="B4IYA7"/>
<dbReference type="EC" id="2.3.1.108" evidence="4 5"/>
<dbReference type="PROSITE" id="PS51730">
    <property type="entry name" value="GNAT_ATAT"/>
    <property type="match status" value="1"/>
</dbReference>
<gene>
    <name evidence="8" type="primary">Dgri\GH16320</name>
    <name evidence="8" type="ORF">Dgri_GH16320</name>
</gene>
<feature type="binding site" evidence="5">
    <location>
        <begin position="159"/>
        <end position="168"/>
    </location>
    <ligand>
        <name>acetyl-CoA</name>
        <dbReference type="ChEBI" id="CHEBI:57288"/>
    </ligand>
</feature>
<dbReference type="HOGENOM" id="CLU_025013_4_1_1"/>
<dbReference type="GO" id="GO:0048666">
    <property type="term" value="P:neuron development"/>
    <property type="evidence" value="ECO:0007669"/>
    <property type="project" value="UniProtKB-UniRule"/>
</dbReference>
<dbReference type="SMR" id="B4IYA7"/>
<dbReference type="GO" id="GO:0019799">
    <property type="term" value="F:tubulin N-acetyltransferase activity"/>
    <property type="evidence" value="ECO:0007669"/>
    <property type="project" value="UniProtKB-UniRule"/>
</dbReference>
<protein>
    <recommendedName>
        <fullName evidence="4 5">Alpha-tubulin N-acetyltransferase</fullName>
        <shortName evidence="5">Alpha-TAT</shortName>
        <shortName evidence="5">TAT</shortName>
        <ecNumber evidence="4 5">2.3.1.108</ecNumber>
    </recommendedName>
    <alternativeName>
        <fullName evidence="5">Acetyltransferase mec-17 homolog</fullName>
    </alternativeName>
</protein>
<feature type="region of interest" description="Disordered" evidence="6">
    <location>
        <begin position="233"/>
        <end position="311"/>
    </location>
</feature>
<keyword evidence="9" id="KW-1185">Reference proteome</keyword>
<comment type="catalytic activity">
    <reaction evidence="3 5">
        <text>L-lysyl-[alpha-tubulin] + acetyl-CoA = N(6)-acetyl-L-lysyl-[alpha-tubulin] + CoA + H(+)</text>
        <dbReference type="Rhea" id="RHEA:15277"/>
        <dbReference type="Rhea" id="RHEA-COMP:11278"/>
        <dbReference type="Rhea" id="RHEA-COMP:11279"/>
        <dbReference type="ChEBI" id="CHEBI:15378"/>
        <dbReference type="ChEBI" id="CHEBI:29969"/>
        <dbReference type="ChEBI" id="CHEBI:57287"/>
        <dbReference type="ChEBI" id="CHEBI:57288"/>
        <dbReference type="ChEBI" id="CHEBI:61930"/>
        <dbReference type="EC" id="2.3.1.108"/>
    </reaction>
</comment>
<feature type="region of interest" description="Disordered" evidence="6">
    <location>
        <begin position="355"/>
        <end position="445"/>
    </location>
</feature>
<name>B4IYA7_DROGR</name>
<feature type="compositionally biased region" description="Acidic residues" evidence="6">
    <location>
        <begin position="471"/>
        <end position="482"/>
    </location>
</feature>
<dbReference type="GO" id="GO:0005874">
    <property type="term" value="C:microtubule"/>
    <property type="evidence" value="ECO:0007669"/>
    <property type="project" value="InterPro"/>
</dbReference>
<evidence type="ECO:0000259" key="7">
    <source>
        <dbReference type="PROSITE" id="PS51730"/>
    </source>
</evidence>
<feature type="region of interest" description="Disordered" evidence="6">
    <location>
        <begin position="194"/>
        <end position="221"/>
    </location>
</feature>
<dbReference type="HAMAP" id="MF_03130">
    <property type="entry name" value="mec17"/>
    <property type="match status" value="1"/>
</dbReference>
<dbReference type="Proteomes" id="UP000001070">
    <property type="component" value="Unassembled WGS sequence"/>
</dbReference>
<evidence type="ECO:0000256" key="5">
    <source>
        <dbReference type="HAMAP-Rule" id="MF_03130"/>
    </source>
</evidence>
<feature type="binding site" evidence="5">
    <location>
        <begin position="123"/>
        <end position="136"/>
    </location>
    <ligand>
        <name>acetyl-CoA</name>
        <dbReference type="ChEBI" id="CHEBI:57288"/>
    </ligand>
</feature>
<dbReference type="GO" id="GO:0070507">
    <property type="term" value="P:regulation of microtubule cytoskeleton organization"/>
    <property type="evidence" value="ECO:0007669"/>
    <property type="project" value="UniProtKB-UniRule"/>
</dbReference>
<comment type="similarity">
    <text evidence="5">Belongs to the acetyltransferase ATAT1 family.</text>
</comment>
<comment type="function">
    <text evidence="5">Specifically acetylates 'Lys-40' in alpha-tubulin on the lumenal side of microtubules. Promotes microtubule destabilization and accelerates microtubule dynamics; this activity may be independent of acetylation activity. Acetylates alpha-tubulin with a slow enzymatic rate, due to a catalytic site that is not optimized for acetyl transfer. Enters the microtubule through each end and diffuses quickly throughout the lumen of microtubules. Acetylates only long/old microtubules because of its slow acetylation rate since it does not have time to act on dynamically unstable microtubules before the enzyme is released.</text>
</comment>
<accession>B4IYA7</accession>
<dbReference type="FunFam" id="3.40.630.30:FF:000060">
    <property type="entry name" value="Alpha-tubulin N-acetyltransferase 1"/>
    <property type="match status" value="1"/>
</dbReference>
<dbReference type="InParanoid" id="B4IYA7"/>
<evidence type="ECO:0000313" key="9">
    <source>
        <dbReference type="Proteomes" id="UP000001070"/>
    </source>
</evidence>
<dbReference type="PANTHER" id="PTHR12327:SF0">
    <property type="entry name" value="ALPHA-TUBULIN N-ACETYLTRANSFERASE 1"/>
    <property type="match status" value="1"/>
</dbReference>
<feature type="region of interest" description="Disordered" evidence="6">
    <location>
        <begin position="471"/>
        <end position="526"/>
    </location>
</feature>
<evidence type="ECO:0000256" key="3">
    <source>
        <dbReference type="ARBA" id="ARBA00051998"/>
    </source>
</evidence>
<sequence>MVDFRFDIKPLFPQPIIKVASNLLPHTFRGDRRQCLDATSKMSEIIDRLGHLSAVSQGLSKPVTTAQRLRMSENQTIYLLADTEAGHNGAVTGLLKVGTKDLYLFDEKGQTRKMEQSPSILDFYVHESRQRAGLGKHLYETMLSEEQWLPIKCSVDRPSEKLLAFLGKHYGLKRTIPQANNFVLYEGFFEDAASQNGSRNGHAESPQRTKNGLHITNSPNTQLFGATYLGDEANKRNNRRGSGSQQQLQQQQLHQITQISPNGRYGAKRPTCSMAESRHGAGGTGNIARKSEVSLTPSQARQHADNPLKSPLDALSRVNHRQDPFQRRSGLQDVDESFLAMNTFMRPSRLRNSGLDGNLAVPSNPVPATPTGAAVAPMRSTSGQEAPAQPQQQQQQLPQVNMAAVQQQQPPPAVAQQQQQQPIIHAGSGNSNKGGGGGNAESSSGNDIAEIAEQLQHLQAIEIEAYELVPEPEQEQEPEPEEVVTPASPPRRSHTPTPPTVRSPEVAESIIGDNRKPPAFQLSKQHTGMKNRSFGVGMAVMPTSKMEFNQQEREDFGVVKINRPLGNEATTPGHDNTDAMSTVSSTGGLTDQGYNDLKFYHNKLW</sequence>
<dbReference type="GO" id="GO:0048149">
    <property type="term" value="P:behavioral response to ethanol"/>
    <property type="evidence" value="ECO:0007669"/>
    <property type="project" value="EnsemblMetazoa"/>
</dbReference>
<evidence type="ECO:0000256" key="2">
    <source>
        <dbReference type="ARBA" id="ARBA00023315"/>
    </source>
</evidence>
<organism evidence="9">
    <name type="scientific">Drosophila grimshawi</name>
    <name type="common">Hawaiian fruit fly</name>
    <name type="synonym">Idiomyia grimshawi</name>
    <dbReference type="NCBI Taxonomy" id="7222"/>
    <lineage>
        <taxon>Eukaryota</taxon>
        <taxon>Metazoa</taxon>
        <taxon>Ecdysozoa</taxon>
        <taxon>Arthropoda</taxon>
        <taxon>Hexapoda</taxon>
        <taxon>Insecta</taxon>
        <taxon>Pterygota</taxon>
        <taxon>Neoptera</taxon>
        <taxon>Endopterygota</taxon>
        <taxon>Diptera</taxon>
        <taxon>Brachycera</taxon>
        <taxon>Muscomorpha</taxon>
        <taxon>Ephydroidea</taxon>
        <taxon>Drosophilidae</taxon>
        <taxon>Drosophila</taxon>
        <taxon>Hawaiian Drosophila</taxon>
    </lineage>
</organism>
<feature type="compositionally biased region" description="Low complexity" evidence="6">
    <location>
        <begin position="245"/>
        <end position="259"/>
    </location>
</feature>
<feature type="compositionally biased region" description="Low complexity" evidence="6">
    <location>
        <begin position="384"/>
        <end position="431"/>
    </location>
</feature>
<feature type="domain" description="N-acetyltransferase" evidence="7">
    <location>
        <begin position="2"/>
        <end position="189"/>
    </location>
</feature>
<dbReference type="EMBL" id="CH916366">
    <property type="protein sequence ID" value="EDV96557.1"/>
    <property type="molecule type" value="Genomic_DNA"/>
</dbReference>
<evidence type="ECO:0000313" key="8">
    <source>
        <dbReference type="EMBL" id="EDV96557.1"/>
    </source>
</evidence>
<feature type="compositionally biased region" description="Polar residues" evidence="6">
    <location>
        <begin position="208"/>
        <end position="221"/>
    </location>
</feature>
<feature type="site" description="Crucial for catalytic activity" evidence="5">
    <location>
        <position position="57"/>
    </location>
</feature>